<accession>A0A8H7M9T4</accession>
<evidence type="ECO:0000256" key="5">
    <source>
        <dbReference type="ARBA" id="ARBA00023054"/>
    </source>
</evidence>
<comment type="subcellular location">
    <subcellularLocation>
        <location evidence="2">Membrane</location>
    </subcellularLocation>
    <subcellularLocation>
        <location evidence="1">Mitochondrion</location>
    </subcellularLocation>
</comment>
<evidence type="ECO:0000256" key="8">
    <source>
        <dbReference type="SAM" id="MobiDB-lite"/>
    </source>
</evidence>
<evidence type="ECO:0000256" key="3">
    <source>
        <dbReference type="ARBA" id="ARBA00022692"/>
    </source>
</evidence>
<keyword evidence="3 9" id="KW-0812">Transmembrane</keyword>
<evidence type="ECO:0000313" key="10">
    <source>
        <dbReference type="EMBL" id="KAF9629675.1"/>
    </source>
</evidence>
<evidence type="ECO:0000256" key="2">
    <source>
        <dbReference type="ARBA" id="ARBA00004370"/>
    </source>
</evidence>
<dbReference type="Proteomes" id="UP000627934">
    <property type="component" value="Unassembled WGS sequence"/>
</dbReference>
<dbReference type="GO" id="GO:0005739">
    <property type="term" value="C:mitochondrion"/>
    <property type="evidence" value="ECO:0007669"/>
    <property type="project" value="UniProtKB-SubCell"/>
</dbReference>
<name>A0A8H7M9T4_9PEZI</name>
<keyword evidence="6" id="KW-0496">Mitochondrion</keyword>
<keyword evidence="4 9" id="KW-1133">Transmembrane helix</keyword>
<dbReference type="PANTHER" id="PTHR14360:SF12">
    <property type="entry name" value="MOZ PROTEIN REPRESENTS A CHROMATIN-ASSOCIATED ACETYLTRANSFERASE"/>
    <property type="match status" value="1"/>
</dbReference>
<reference evidence="10" key="2">
    <citation type="journal article" date="2018" name="DNA Res.">
        <title>Comparative genome and transcriptome analyses reveal adaptations to opportunistic infections in woody plant degrading pathogens of Botryosphaeriaceae.</title>
        <authorList>
            <person name="Yan J.Y."/>
            <person name="Zhao W.S."/>
            <person name="Chen Z."/>
            <person name="Xing Q.K."/>
            <person name="Zhang W."/>
            <person name="Chethana K.W.T."/>
            <person name="Xue M.F."/>
            <person name="Xu J.P."/>
            <person name="Phillips A.J.L."/>
            <person name="Wang Y."/>
            <person name="Liu J.H."/>
            <person name="Liu M."/>
            <person name="Zhou Y."/>
            <person name="Jayawardena R.S."/>
            <person name="Manawasinghe I.S."/>
            <person name="Huang J.B."/>
            <person name="Qiao G.H."/>
            <person name="Fu C.Y."/>
            <person name="Guo F.F."/>
            <person name="Dissanayake A.J."/>
            <person name="Peng Y.L."/>
            <person name="Hyde K.D."/>
            <person name="Li X.H."/>
        </authorList>
    </citation>
    <scope>NUCLEOTIDE SEQUENCE</scope>
    <source>
        <strain evidence="10">CSS-01s</strain>
    </source>
</reference>
<dbReference type="Gene3D" id="1.20.5.340">
    <property type="match status" value="1"/>
</dbReference>
<dbReference type="PANTHER" id="PTHR14360">
    <property type="entry name" value="PROTEIN FMP32, MITOCHONDRIAL"/>
    <property type="match status" value="1"/>
</dbReference>
<comment type="caution">
    <text evidence="10">The sequence shown here is derived from an EMBL/GenBank/DDBJ whole genome shotgun (WGS) entry which is preliminary data.</text>
</comment>
<keyword evidence="7 9" id="KW-0472">Membrane</keyword>
<feature type="compositionally biased region" description="Polar residues" evidence="8">
    <location>
        <begin position="285"/>
        <end position="294"/>
    </location>
</feature>
<feature type="region of interest" description="Disordered" evidence="8">
    <location>
        <begin position="268"/>
        <end position="306"/>
    </location>
</feature>
<protein>
    <recommendedName>
        <fullName evidence="12">Protein FMP32</fullName>
    </recommendedName>
</protein>
<evidence type="ECO:0000256" key="9">
    <source>
        <dbReference type="SAM" id="Phobius"/>
    </source>
</evidence>
<evidence type="ECO:0000313" key="11">
    <source>
        <dbReference type="Proteomes" id="UP000627934"/>
    </source>
</evidence>
<evidence type="ECO:0000256" key="4">
    <source>
        <dbReference type="ARBA" id="ARBA00022989"/>
    </source>
</evidence>
<evidence type="ECO:0000256" key="6">
    <source>
        <dbReference type="ARBA" id="ARBA00023128"/>
    </source>
</evidence>
<dbReference type="GO" id="GO:0016020">
    <property type="term" value="C:membrane"/>
    <property type="evidence" value="ECO:0007669"/>
    <property type="project" value="UniProtKB-SubCell"/>
</dbReference>
<feature type="transmembrane region" description="Helical" evidence="9">
    <location>
        <begin position="237"/>
        <end position="258"/>
    </location>
</feature>
<keyword evidence="5" id="KW-0175">Coiled coil</keyword>
<feature type="compositionally biased region" description="Basic and acidic residues" evidence="8">
    <location>
        <begin position="1"/>
        <end position="15"/>
    </location>
</feature>
<dbReference type="AlphaFoldDB" id="A0A8H7M9T4"/>
<dbReference type="Pfam" id="PF07798">
    <property type="entry name" value="CCDC90-like"/>
    <property type="match status" value="1"/>
</dbReference>
<sequence length="338" mass="36792">MSEGDKRRSRSEGVRDQAASPTIFETTSHGEAPNEPPKPAPVAANGGSETESNPLEAVLRMPPPTSRPVHLTTPRYIHFFDTWSLVKQLTASGFTEEQSVSLMKAIRAQLNDNVELARAGLVGKSDVENETYLFRAACSELRTEVGNNRKAENERMSTQRNQLQHEVDILGQRLGQDTSHLREEVKGMFDDRKMAVRMEQKTMESKIQELNYKITVALNSDARSEVEGLRWIITRRAVTALVVVAVAILATLRFSSYMTHTQALERKNMTKPAAADKKQEEAQDNKATTSSSGASPVHASGGVDASMGAWADSPVAKALGERGAGDGVMISEGGVSLG</sequence>
<gene>
    <name evidence="10" type="ORF">BFW01_g10878</name>
</gene>
<feature type="region of interest" description="Disordered" evidence="8">
    <location>
        <begin position="1"/>
        <end position="51"/>
    </location>
</feature>
<dbReference type="EMBL" id="MDYX01000024">
    <property type="protein sequence ID" value="KAF9629675.1"/>
    <property type="molecule type" value="Genomic_DNA"/>
</dbReference>
<evidence type="ECO:0000256" key="1">
    <source>
        <dbReference type="ARBA" id="ARBA00004173"/>
    </source>
</evidence>
<organism evidence="10 11">
    <name type="scientific">Lasiodiplodia theobromae</name>
    <dbReference type="NCBI Taxonomy" id="45133"/>
    <lineage>
        <taxon>Eukaryota</taxon>
        <taxon>Fungi</taxon>
        <taxon>Dikarya</taxon>
        <taxon>Ascomycota</taxon>
        <taxon>Pezizomycotina</taxon>
        <taxon>Dothideomycetes</taxon>
        <taxon>Dothideomycetes incertae sedis</taxon>
        <taxon>Botryosphaeriales</taxon>
        <taxon>Botryosphaeriaceae</taxon>
        <taxon>Lasiodiplodia</taxon>
    </lineage>
</organism>
<feature type="compositionally biased region" description="Polar residues" evidence="8">
    <location>
        <begin position="19"/>
        <end position="29"/>
    </location>
</feature>
<feature type="compositionally biased region" description="Basic and acidic residues" evidence="8">
    <location>
        <begin position="268"/>
        <end position="284"/>
    </location>
</feature>
<dbReference type="InterPro" id="IPR024461">
    <property type="entry name" value="CCDC90-like"/>
</dbReference>
<proteinExistence type="predicted"/>
<reference evidence="10" key="1">
    <citation type="submission" date="2016-08" db="EMBL/GenBank/DDBJ databases">
        <authorList>
            <person name="Yan J."/>
        </authorList>
    </citation>
    <scope>NUCLEOTIDE SEQUENCE</scope>
    <source>
        <strain evidence="10">CSS-01s</strain>
    </source>
</reference>
<evidence type="ECO:0008006" key="12">
    <source>
        <dbReference type="Google" id="ProtNLM"/>
    </source>
</evidence>
<evidence type="ECO:0000256" key="7">
    <source>
        <dbReference type="ARBA" id="ARBA00023136"/>
    </source>
</evidence>